<feature type="transmembrane region" description="Helical" evidence="1">
    <location>
        <begin position="12"/>
        <end position="29"/>
    </location>
</feature>
<proteinExistence type="predicted"/>
<sequence>MKNLRSGVDLMALIGILVMAIGGAAVWYWRLKMAREAGSEIIDTVEKMRGAYKRRSFRKKAEVAPIASIRDPAIAAVAFFMCLANEKPMYLDMAKNVVRDRMKGIVPPADMEEVIVFGEWASRNVVNPEDPIRRFRDLWANTLDFDERRQLIDIAEEVSRVGGDKTSEQDLALQALRRTLLN</sequence>
<comment type="caution">
    <text evidence="2">The sequence shown here is derived from an EMBL/GenBank/DDBJ whole genome shotgun (WGS) entry which is preliminary data.</text>
</comment>
<accession>A0AAW8LMH7</accession>
<evidence type="ECO:0008006" key="4">
    <source>
        <dbReference type="Google" id="ProtNLM"/>
    </source>
</evidence>
<evidence type="ECO:0000313" key="2">
    <source>
        <dbReference type="EMBL" id="MDR6700316.1"/>
    </source>
</evidence>
<keyword evidence="1" id="KW-0812">Transmembrane</keyword>
<name>A0AAW8LMH7_AGRTU</name>
<dbReference type="Proteomes" id="UP001265315">
    <property type="component" value="Unassembled WGS sequence"/>
</dbReference>
<dbReference type="RefSeq" id="WP_233282978.1">
    <property type="nucleotide sequence ID" value="NZ_CP032926.1"/>
</dbReference>
<dbReference type="AlphaFoldDB" id="A0AAW8LMH7"/>
<protein>
    <recommendedName>
        <fullName evidence="4">Co-chaperone DjlA N-terminal domain-containing protein</fullName>
    </recommendedName>
</protein>
<keyword evidence="1" id="KW-1133">Transmembrane helix</keyword>
<evidence type="ECO:0000313" key="3">
    <source>
        <dbReference type="Proteomes" id="UP001265315"/>
    </source>
</evidence>
<evidence type="ECO:0000256" key="1">
    <source>
        <dbReference type="SAM" id="Phobius"/>
    </source>
</evidence>
<dbReference type="EMBL" id="JAVDSW010000001">
    <property type="protein sequence ID" value="MDR6700316.1"/>
    <property type="molecule type" value="Genomic_DNA"/>
</dbReference>
<organism evidence="2 3">
    <name type="scientific">Agrobacterium tumefaciens</name>
    <dbReference type="NCBI Taxonomy" id="358"/>
    <lineage>
        <taxon>Bacteria</taxon>
        <taxon>Pseudomonadati</taxon>
        <taxon>Pseudomonadota</taxon>
        <taxon>Alphaproteobacteria</taxon>
        <taxon>Hyphomicrobiales</taxon>
        <taxon>Rhizobiaceae</taxon>
        <taxon>Rhizobium/Agrobacterium group</taxon>
        <taxon>Agrobacterium</taxon>
        <taxon>Agrobacterium tumefaciens complex</taxon>
    </lineage>
</organism>
<gene>
    <name evidence="2" type="ORF">J2W61_000144</name>
</gene>
<keyword evidence="1" id="KW-0472">Membrane</keyword>
<reference evidence="2" key="1">
    <citation type="submission" date="2023-07" db="EMBL/GenBank/DDBJ databases">
        <title>Sorghum-associated microbial communities from plants grown in Nebraska, USA.</title>
        <authorList>
            <person name="Schachtman D."/>
        </authorList>
    </citation>
    <scope>NUCLEOTIDE SEQUENCE</scope>
    <source>
        <strain evidence="2">1457</strain>
    </source>
</reference>